<dbReference type="AlphaFoldDB" id="A0A537JUH2"/>
<name>A0A537JUH2_9BACT</name>
<proteinExistence type="predicted"/>
<gene>
    <name evidence="2" type="ORF">E6H00_16355</name>
</gene>
<feature type="domain" description="DUF6036" evidence="1">
    <location>
        <begin position="14"/>
        <end position="131"/>
    </location>
</feature>
<dbReference type="InterPro" id="IPR045792">
    <property type="entry name" value="DUF6036"/>
</dbReference>
<accession>A0A537JUH2</accession>
<dbReference type="Proteomes" id="UP000318509">
    <property type="component" value="Unassembled WGS sequence"/>
</dbReference>
<organism evidence="2 3">
    <name type="scientific">Candidatus Segetimicrobium genomatis</name>
    <dbReference type="NCBI Taxonomy" id="2569760"/>
    <lineage>
        <taxon>Bacteria</taxon>
        <taxon>Bacillati</taxon>
        <taxon>Candidatus Sysuimicrobiota</taxon>
        <taxon>Candidatus Sysuimicrobiia</taxon>
        <taxon>Candidatus Sysuimicrobiales</taxon>
        <taxon>Candidatus Segetimicrobiaceae</taxon>
        <taxon>Candidatus Segetimicrobium</taxon>
    </lineage>
</organism>
<evidence type="ECO:0000259" key="1">
    <source>
        <dbReference type="Pfam" id="PF19502"/>
    </source>
</evidence>
<evidence type="ECO:0000313" key="3">
    <source>
        <dbReference type="Proteomes" id="UP000318509"/>
    </source>
</evidence>
<sequence>MREVADRDRIHRFMRALGAETNEDTRVYFTGGATAVLFGWRDSTIDVDIKIVPDRDHLLRAVPSIKETLHINVELASPLDFIPVPDGWEDRSPFIRQEGRAFFHHFDLYAQALAKIERGHAQDLDDVQEMLRRGLIDRARGLEYFAAVEPLLYRYPSLDPRTLQAAVTEAFRRS</sequence>
<dbReference type="EMBL" id="VBAK01000165">
    <property type="protein sequence ID" value="TMI87187.1"/>
    <property type="molecule type" value="Genomic_DNA"/>
</dbReference>
<protein>
    <recommendedName>
        <fullName evidence="1">DUF6036 domain-containing protein</fullName>
    </recommendedName>
</protein>
<dbReference type="Pfam" id="PF19502">
    <property type="entry name" value="DUF6036"/>
    <property type="match status" value="1"/>
</dbReference>
<reference evidence="2 3" key="1">
    <citation type="journal article" date="2019" name="Nat. Microbiol.">
        <title>Mediterranean grassland soil C-N compound turnover is dependent on rainfall and depth, and is mediated by genomically divergent microorganisms.</title>
        <authorList>
            <person name="Diamond S."/>
            <person name="Andeer P.F."/>
            <person name="Li Z."/>
            <person name="Crits-Christoph A."/>
            <person name="Burstein D."/>
            <person name="Anantharaman K."/>
            <person name="Lane K.R."/>
            <person name="Thomas B.C."/>
            <person name="Pan C."/>
            <person name="Northen T.R."/>
            <person name="Banfield J.F."/>
        </authorList>
    </citation>
    <scope>NUCLEOTIDE SEQUENCE [LARGE SCALE GENOMIC DNA]</scope>
    <source>
        <strain evidence="2">NP_3</strain>
    </source>
</reference>
<evidence type="ECO:0000313" key="2">
    <source>
        <dbReference type="EMBL" id="TMI87187.1"/>
    </source>
</evidence>
<comment type="caution">
    <text evidence="2">The sequence shown here is derived from an EMBL/GenBank/DDBJ whole genome shotgun (WGS) entry which is preliminary data.</text>
</comment>